<dbReference type="SUPFAM" id="SSF52540">
    <property type="entry name" value="P-loop containing nucleoside triphosphate hydrolases"/>
    <property type="match status" value="1"/>
</dbReference>
<gene>
    <name evidence="3" type="ORF">OTERR_04440</name>
</gene>
<organism evidence="3 4">
    <name type="scientific">Oryzomicrobium terrae</name>
    <dbReference type="NCBI Taxonomy" id="1735038"/>
    <lineage>
        <taxon>Bacteria</taxon>
        <taxon>Pseudomonadati</taxon>
        <taxon>Pseudomonadota</taxon>
        <taxon>Betaproteobacteria</taxon>
        <taxon>Rhodocyclales</taxon>
        <taxon>Rhodocyclaceae</taxon>
        <taxon>Oryzomicrobium</taxon>
    </lineage>
</organism>
<feature type="domain" description="ORC1/DEAH AAA+ ATPase" evidence="2">
    <location>
        <begin position="117"/>
        <end position="263"/>
    </location>
</feature>
<dbReference type="InterPro" id="IPR049945">
    <property type="entry name" value="AAA_22"/>
</dbReference>
<name>A0A5C1E4X1_9RHOO</name>
<keyword evidence="4" id="KW-1185">Reference proteome</keyword>
<dbReference type="KEGG" id="otr:OTERR_04440"/>
<dbReference type="InterPro" id="IPR027417">
    <property type="entry name" value="P-loop_NTPase"/>
</dbReference>
<proteinExistence type="predicted"/>
<dbReference type="GO" id="GO:0016887">
    <property type="term" value="F:ATP hydrolysis activity"/>
    <property type="evidence" value="ECO:0007669"/>
    <property type="project" value="InterPro"/>
</dbReference>
<evidence type="ECO:0000259" key="2">
    <source>
        <dbReference type="Pfam" id="PF13401"/>
    </source>
</evidence>
<reference evidence="3 4" key="1">
    <citation type="submission" date="2017-07" db="EMBL/GenBank/DDBJ databases">
        <title>Complete genome sequence of Oryzomicrobium terrae TPP412.</title>
        <authorList>
            <person name="Chiu L.-W."/>
            <person name="Lo K.-J."/>
            <person name="Tsai Y.-M."/>
            <person name="Lin S.-S."/>
            <person name="Kuo C.-H."/>
            <person name="Liu C.-T."/>
        </authorList>
    </citation>
    <scope>NUCLEOTIDE SEQUENCE [LARGE SCALE GENOMIC DNA]</scope>
    <source>
        <strain evidence="3 4">TPP412</strain>
    </source>
</reference>
<feature type="compositionally biased region" description="Basic and acidic residues" evidence="1">
    <location>
        <begin position="410"/>
        <end position="436"/>
    </location>
</feature>
<evidence type="ECO:0000313" key="4">
    <source>
        <dbReference type="Proteomes" id="UP000323671"/>
    </source>
</evidence>
<accession>A0A5C1E4X1</accession>
<feature type="region of interest" description="Disordered" evidence="1">
    <location>
        <begin position="410"/>
        <end position="482"/>
    </location>
</feature>
<dbReference type="EMBL" id="CP022579">
    <property type="protein sequence ID" value="QEL63920.1"/>
    <property type="molecule type" value="Genomic_DNA"/>
</dbReference>
<dbReference type="Proteomes" id="UP000323671">
    <property type="component" value="Chromosome"/>
</dbReference>
<evidence type="ECO:0000313" key="3">
    <source>
        <dbReference type="EMBL" id="QEL63920.1"/>
    </source>
</evidence>
<sequence length="500" mass="56064">MSIELGQFTDESHPLLSPLAAALRVDDILPRIRYSPLDGIDVTNLSNGERHVLLDLMQERLFEPTTATLELTTRLFRMIRRGYLSRDPRQLSVRKETMALARCGGKQLSELPSFDTYAQCIRVSGETGTGKSYEIKNALRQLPQCIVHPENKAAGWSHLVQLVWLYVPMSHDGTLGGLLLNILCAIDEAIGTSYSTQPSLIRLSNEKLAVHVGIILRIHAVGVLVIDELQQRNFSGMAHGGLAALFFLRLLNFGIPIVLMGNPYGLGALDRYSQDVRRTSSAGSFDFEPIGLDEFDWYKCIAPGVWRYYVLPKPMTFSDERGEILFKYSGGFRDYACRICHSAQRLALDLNECALTVEHLQQAYEGADFSPKDRDLIEGFANQDPMRLLDFEDVRCEHYARKWGLVPTREKDVSPEPAAEHYGSKLRQPAEPESEPRNPAGQAKSPHAREQAIAKQIATKRAKADKKRAAVKTECSDDDLRNDGLKKFLINGFDAFRDVA</sequence>
<dbReference type="Pfam" id="PF13401">
    <property type="entry name" value="AAA_22"/>
    <property type="match status" value="1"/>
</dbReference>
<protein>
    <recommendedName>
        <fullName evidence="2">ORC1/DEAH AAA+ ATPase domain-containing protein</fullName>
    </recommendedName>
</protein>
<dbReference type="AlphaFoldDB" id="A0A5C1E4X1"/>
<dbReference type="RefSeq" id="WP_149424729.1">
    <property type="nucleotide sequence ID" value="NZ_CP022579.1"/>
</dbReference>
<evidence type="ECO:0000256" key="1">
    <source>
        <dbReference type="SAM" id="MobiDB-lite"/>
    </source>
</evidence>
<feature type="compositionally biased region" description="Basic residues" evidence="1">
    <location>
        <begin position="458"/>
        <end position="470"/>
    </location>
</feature>